<keyword evidence="3" id="KW-1185">Reference proteome</keyword>
<dbReference type="InterPro" id="IPR040443">
    <property type="entry name" value="PH_15"/>
</dbReference>
<protein>
    <recommendedName>
        <fullName evidence="1">PH-15 domain-containing protein</fullName>
    </recommendedName>
</protein>
<evidence type="ECO:0000313" key="2">
    <source>
        <dbReference type="EMBL" id="CAG9535792.1"/>
    </source>
</evidence>
<accession>A0A8J2MPH6</accession>
<proteinExistence type="predicted"/>
<evidence type="ECO:0000259" key="1">
    <source>
        <dbReference type="Pfam" id="PF17339"/>
    </source>
</evidence>
<dbReference type="AlphaFoldDB" id="A0A8J2MPH6"/>
<feature type="domain" description="PH-15" evidence="1">
    <location>
        <begin position="13"/>
        <end position="121"/>
    </location>
</feature>
<comment type="caution">
    <text evidence="2">The sequence shown here is derived from an EMBL/GenBank/DDBJ whole genome shotgun (WGS) entry which is preliminary data.</text>
</comment>
<evidence type="ECO:0000313" key="3">
    <source>
        <dbReference type="Proteomes" id="UP000746747"/>
    </source>
</evidence>
<dbReference type="Proteomes" id="UP000746747">
    <property type="component" value="Unassembled WGS sequence"/>
</dbReference>
<name>A0A8J2MPH6_9BILA</name>
<dbReference type="Pfam" id="PF17339">
    <property type="entry name" value="PH_15"/>
    <property type="match status" value="1"/>
</dbReference>
<dbReference type="OrthoDB" id="5875557at2759"/>
<organism evidence="2 3">
    <name type="scientific">Cercopithifilaria johnstoni</name>
    <dbReference type="NCBI Taxonomy" id="2874296"/>
    <lineage>
        <taxon>Eukaryota</taxon>
        <taxon>Metazoa</taxon>
        <taxon>Ecdysozoa</taxon>
        <taxon>Nematoda</taxon>
        <taxon>Chromadorea</taxon>
        <taxon>Rhabditida</taxon>
        <taxon>Spirurina</taxon>
        <taxon>Spiruromorpha</taxon>
        <taxon>Filarioidea</taxon>
        <taxon>Onchocercidae</taxon>
        <taxon>Cercopithifilaria</taxon>
    </lineage>
</organism>
<dbReference type="EMBL" id="CAKAEH010001403">
    <property type="protein sequence ID" value="CAG9535792.1"/>
    <property type="molecule type" value="Genomic_DNA"/>
</dbReference>
<reference evidence="2" key="1">
    <citation type="submission" date="2021-09" db="EMBL/GenBank/DDBJ databases">
        <authorList>
            <consortium name="Pathogen Informatics"/>
        </authorList>
    </citation>
    <scope>NUCLEOTIDE SEQUENCE</scope>
</reference>
<sequence length="383" mass="44091">MRLFRHNDDYITLPDQEALFSLPYALFGHVEKRSLTPFGWRWRKRAIVLNPSGHLIIYKYFLKDIGAGKPFLGRIIHLDAVEHIQARMDKDVCHIKIHDHTRKRTELRIKGTKARLWAAKIFMRSTAAEIKWPIERPLKVLDSKISTSSIYDIARGTKVNHMEEFSKIAIASLSSESFPDYTTSDASQQKTQLSAQILDVEGIRKSDVFTAGGANSESNNVEIISVQSINVVYGKSTHKKFETNLLKRSRSASEFTTTAEFSTIKEAHKSVSLDQLNEVLISRQGRFRKHLQNIIESRFYDSLTKWSSNYSVSSIQKLHTQAGNLRMSQIYIPYNTLLMKDEMRAQHQQRSEPLSSLSIDINSKLWKELKHDDKDENDTAHHF</sequence>
<gene>
    <name evidence="2" type="ORF">CJOHNSTONI_LOCUS5783</name>
</gene>